<protein>
    <submittedName>
        <fullName evidence="7">LysE family translocator</fullName>
    </submittedName>
</protein>
<dbReference type="InterPro" id="IPR001123">
    <property type="entry name" value="LeuE-type"/>
</dbReference>
<evidence type="ECO:0000256" key="3">
    <source>
        <dbReference type="ARBA" id="ARBA00022692"/>
    </source>
</evidence>
<name>A0A367Y7S1_9MICO</name>
<keyword evidence="5 6" id="KW-0472">Membrane</keyword>
<gene>
    <name evidence="7" type="ORF">DTO57_04490</name>
</gene>
<keyword evidence="4 6" id="KW-1133">Transmembrane helix</keyword>
<dbReference type="RefSeq" id="WP_114116980.1">
    <property type="nucleotide sequence ID" value="NZ_BMHU01000004.1"/>
</dbReference>
<dbReference type="PANTHER" id="PTHR30086">
    <property type="entry name" value="ARGININE EXPORTER PROTEIN ARGO"/>
    <property type="match status" value="1"/>
</dbReference>
<feature type="transmembrane region" description="Helical" evidence="6">
    <location>
        <begin position="181"/>
        <end position="200"/>
    </location>
</feature>
<evidence type="ECO:0000256" key="4">
    <source>
        <dbReference type="ARBA" id="ARBA00022989"/>
    </source>
</evidence>
<evidence type="ECO:0000256" key="5">
    <source>
        <dbReference type="ARBA" id="ARBA00023136"/>
    </source>
</evidence>
<evidence type="ECO:0000313" key="7">
    <source>
        <dbReference type="EMBL" id="RCK61878.1"/>
    </source>
</evidence>
<evidence type="ECO:0000256" key="2">
    <source>
        <dbReference type="ARBA" id="ARBA00022475"/>
    </source>
</evidence>
<evidence type="ECO:0000256" key="1">
    <source>
        <dbReference type="ARBA" id="ARBA00004651"/>
    </source>
</evidence>
<feature type="transmembrane region" description="Helical" evidence="6">
    <location>
        <begin position="41"/>
        <end position="63"/>
    </location>
</feature>
<evidence type="ECO:0000256" key="6">
    <source>
        <dbReference type="SAM" id="Phobius"/>
    </source>
</evidence>
<proteinExistence type="predicted"/>
<keyword evidence="2" id="KW-1003">Cell membrane</keyword>
<keyword evidence="3 6" id="KW-0812">Transmembrane</keyword>
<feature type="transmembrane region" description="Helical" evidence="6">
    <location>
        <begin position="111"/>
        <end position="135"/>
    </location>
</feature>
<dbReference type="AlphaFoldDB" id="A0A367Y7S1"/>
<dbReference type="Pfam" id="PF01810">
    <property type="entry name" value="LysE"/>
    <property type="match status" value="1"/>
</dbReference>
<feature type="transmembrane region" description="Helical" evidence="6">
    <location>
        <begin position="69"/>
        <end position="90"/>
    </location>
</feature>
<dbReference type="GO" id="GO:0015171">
    <property type="term" value="F:amino acid transmembrane transporter activity"/>
    <property type="evidence" value="ECO:0007669"/>
    <property type="project" value="TreeGrafter"/>
</dbReference>
<dbReference type="EMBL" id="QORO01000001">
    <property type="protein sequence ID" value="RCK61878.1"/>
    <property type="molecule type" value="Genomic_DNA"/>
</dbReference>
<organism evidence="7 8">
    <name type="scientific">Microbacterium sorbitolivorans</name>
    <dbReference type="NCBI Taxonomy" id="1867410"/>
    <lineage>
        <taxon>Bacteria</taxon>
        <taxon>Bacillati</taxon>
        <taxon>Actinomycetota</taxon>
        <taxon>Actinomycetes</taxon>
        <taxon>Micrococcales</taxon>
        <taxon>Microbacteriaceae</taxon>
        <taxon>Microbacterium</taxon>
    </lineage>
</organism>
<dbReference type="PANTHER" id="PTHR30086:SF20">
    <property type="entry name" value="ARGININE EXPORTER PROTEIN ARGO-RELATED"/>
    <property type="match status" value="1"/>
</dbReference>
<accession>A0A367Y7S1</accession>
<keyword evidence="8" id="KW-1185">Reference proteome</keyword>
<dbReference type="GO" id="GO:0005886">
    <property type="term" value="C:plasma membrane"/>
    <property type="evidence" value="ECO:0007669"/>
    <property type="project" value="UniProtKB-SubCell"/>
</dbReference>
<sequence length="207" mass="21560">MDWSLVFEFWVIAAILTCTPGADWAYSIAAGIRAKSVVPSVLGIVFGYVVVVSVVAAGLGTVIARYPAALTGLTVAGSSYLIYLGLGSLLGKSEGLEASDKSLGDSATAQFFRGAGVSSMNPKGILLLIALLPQFTTPDGWPSSVQMLVLGGLHVANITIAYFGIALLARRILRSRPRASIVITKFAGVAMTIIGAGLLIEKAIELF</sequence>
<evidence type="ECO:0000313" key="8">
    <source>
        <dbReference type="Proteomes" id="UP000253508"/>
    </source>
</evidence>
<feature type="transmembrane region" description="Helical" evidence="6">
    <location>
        <begin position="147"/>
        <end position="169"/>
    </location>
</feature>
<dbReference type="OrthoDB" id="9814990at2"/>
<feature type="transmembrane region" description="Helical" evidence="6">
    <location>
        <begin position="6"/>
        <end position="29"/>
    </location>
</feature>
<comment type="caution">
    <text evidence="7">The sequence shown here is derived from an EMBL/GenBank/DDBJ whole genome shotgun (WGS) entry which is preliminary data.</text>
</comment>
<dbReference type="Proteomes" id="UP000253508">
    <property type="component" value="Unassembled WGS sequence"/>
</dbReference>
<reference evidence="7 8" key="1">
    <citation type="submission" date="2018-07" db="EMBL/GenBank/DDBJ databases">
        <title>Microbacterium endoborsara sp. nov., a novel actinobacterium isolated from Borszczowia aralocaspica.</title>
        <authorList>
            <person name="An D."/>
        </authorList>
    </citation>
    <scope>NUCLEOTIDE SEQUENCE [LARGE SCALE GENOMIC DNA]</scope>
    <source>
        <strain evidence="7 8">C1.15228</strain>
    </source>
</reference>
<comment type="subcellular location">
    <subcellularLocation>
        <location evidence="1">Cell membrane</location>
        <topology evidence="1">Multi-pass membrane protein</topology>
    </subcellularLocation>
</comment>